<comment type="similarity">
    <text evidence="3">Belongs to the exportin family.</text>
</comment>
<organism evidence="8">
    <name type="scientific">Compsopogon caeruleus</name>
    <dbReference type="NCBI Taxonomy" id="31354"/>
    <lineage>
        <taxon>Eukaryota</taxon>
        <taxon>Rhodophyta</taxon>
        <taxon>Compsopogonophyceae</taxon>
        <taxon>Compsopogonales</taxon>
        <taxon>Compsopogonaceae</taxon>
        <taxon>Compsopogon</taxon>
    </lineage>
</organism>
<sequence>MDSILNHANQLVKVLAGLSFSAEEEYTTLSIAYLGLVISKNILKWTTSPTYSVGLQQLLTELLKLTSSAPRTAEDGKFFLDILDAWLLIIDSVQDRMSEGSTNAAATVAYLEQGLAAVAQACVELSLYMSNGKMLHRMEDWDSFELDLDKKLSQESDVVYETDGFFRVETEESCLSDRADLIEKCIQVASGISQLYSQSVASSLGQFLRERLRSFNRMCPEDGRTILSMTAQVGATLPASSDIARLLFQDVSELATQWNVRDLLSSSLFHILNAMLSVLENAPSDVSLSFAERLAKRAVEVILDPECMTTTRVSAASFLAKLADRFRRSVLLLGLAIPASFVRDCKQPRVARSLLVALMYTRLLGNPEASQEEWLQRIEDFRSCLDEILGRYNEVVRSNKLVVSGQEDEAALLEIVRASGLCRALYDTMMGEKASSRDALWESSKKHMQQDGVRALKIVGVLGEGIPAFAILRMFATCLPMTRNQGDFSKSILDISLSALSSVSEGVQSEAFIRVTRALLEVVRVELSDGSPSSKEWLIGAATNLVCMTLDSSVESEIKMAALDVTKECIVRHWRWFFPADTAQARLGANSLSSDPEKEEKFLGLMRSLIGALDTVDTTAYRSTLEALQYAQTSRRLFERPILHSSGALEALIIQFLRISLANRHPTLLEENASFLHSLAIAAPYSVFLERYLPQSLTQSIPLSRPQIQAAMENLPPATKSPPDLNEFSRAYSRFRDDIEYYLNLDRPLLG</sequence>
<evidence type="ECO:0000256" key="4">
    <source>
        <dbReference type="ARBA" id="ARBA00022448"/>
    </source>
</evidence>
<dbReference type="AlphaFoldDB" id="A0A7S1TEY2"/>
<reference evidence="8" key="1">
    <citation type="submission" date="2021-01" db="EMBL/GenBank/DDBJ databases">
        <authorList>
            <person name="Corre E."/>
            <person name="Pelletier E."/>
            <person name="Niang G."/>
            <person name="Scheremetjew M."/>
            <person name="Finn R."/>
            <person name="Kale V."/>
            <person name="Holt S."/>
            <person name="Cochrane G."/>
            <person name="Meng A."/>
            <person name="Brown T."/>
            <person name="Cohen L."/>
        </authorList>
    </citation>
    <scope>NUCLEOTIDE SEQUENCE</scope>
    <source>
        <strain evidence="8">SAG 36.94</strain>
    </source>
</reference>
<keyword evidence="4" id="KW-0813">Transport</keyword>
<accession>A0A7S1TEY2</accession>
<keyword evidence="6" id="KW-0653">Protein transport</keyword>
<evidence type="ECO:0000256" key="7">
    <source>
        <dbReference type="ARBA" id="ARBA00023242"/>
    </source>
</evidence>
<gene>
    <name evidence="8" type="ORF">CCAE0312_LOCUS4494</name>
</gene>
<dbReference type="InterPro" id="IPR040016">
    <property type="entry name" value="XPO6"/>
</dbReference>
<evidence type="ECO:0000256" key="6">
    <source>
        <dbReference type="ARBA" id="ARBA00022927"/>
    </source>
</evidence>
<protein>
    <submittedName>
        <fullName evidence="8">Uncharacterized protein</fullName>
    </submittedName>
</protein>
<name>A0A7S1TEY2_9RHOD</name>
<dbReference type="PANTHER" id="PTHR21452">
    <property type="entry name" value="EXPORTIN-6"/>
    <property type="match status" value="1"/>
</dbReference>
<evidence type="ECO:0000256" key="1">
    <source>
        <dbReference type="ARBA" id="ARBA00004123"/>
    </source>
</evidence>
<evidence type="ECO:0000256" key="2">
    <source>
        <dbReference type="ARBA" id="ARBA00004496"/>
    </source>
</evidence>
<dbReference type="GO" id="GO:0005737">
    <property type="term" value="C:cytoplasm"/>
    <property type="evidence" value="ECO:0007669"/>
    <property type="project" value="UniProtKB-SubCell"/>
</dbReference>
<dbReference type="GO" id="GO:0006611">
    <property type="term" value="P:protein export from nucleus"/>
    <property type="evidence" value="ECO:0007669"/>
    <property type="project" value="InterPro"/>
</dbReference>
<dbReference type="EMBL" id="HBGH01008216">
    <property type="protein sequence ID" value="CAD9232412.1"/>
    <property type="molecule type" value="Transcribed_RNA"/>
</dbReference>
<keyword evidence="7" id="KW-0539">Nucleus</keyword>
<proteinExistence type="inferred from homology"/>
<comment type="subcellular location">
    <subcellularLocation>
        <location evidence="2">Cytoplasm</location>
    </subcellularLocation>
    <subcellularLocation>
        <location evidence="1">Nucleus</location>
    </subcellularLocation>
</comment>
<evidence type="ECO:0000256" key="3">
    <source>
        <dbReference type="ARBA" id="ARBA00009466"/>
    </source>
</evidence>
<keyword evidence="5" id="KW-0963">Cytoplasm</keyword>
<evidence type="ECO:0000256" key="5">
    <source>
        <dbReference type="ARBA" id="ARBA00022490"/>
    </source>
</evidence>
<dbReference type="PANTHER" id="PTHR21452:SF4">
    <property type="entry name" value="EXPORTIN-6"/>
    <property type="match status" value="1"/>
</dbReference>
<evidence type="ECO:0000313" key="8">
    <source>
        <dbReference type="EMBL" id="CAD9232412.1"/>
    </source>
</evidence>
<dbReference type="GO" id="GO:0005634">
    <property type="term" value="C:nucleus"/>
    <property type="evidence" value="ECO:0007669"/>
    <property type="project" value="UniProtKB-SubCell"/>
</dbReference>
<dbReference type="GO" id="GO:0005049">
    <property type="term" value="F:nuclear export signal receptor activity"/>
    <property type="evidence" value="ECO:0007669"/>
    <property type="project" value="InterPro"/>
</dbReference>